<dbReference type="EMBL" id="WBKO01000001">
    <property type="protein sequence ID" value="MDV2480896.1"/>
    <property type="molecule type" value="Genomic_DNA"/>
</dbReference>
<gene>
    <name evidence="1" type="ORF">F8E02_02510</name>
</gene>
<keyword evidence="2" id="KW-1185">Reference proteome</keyword>
<dbReference type="InterPro" id="IPR013083">
    <property type="entry name" value="Znf_RING/FYVE/PHD"/>
</dbReference>
<name>A0ABU3WYN4_9EURY</name>
<protein>
    <submittedName>
        <fullName evidence="1">Uncharacterized protein</fullName>
    </submittedName>
</protein>
<comment type="caution">
    <text evidence="1">The sequence shown here is derived from an EMBL/GenBank/DDBJ whole genome shotgun (WGS) entry which is preliminary data.</text>
</comment>
<accession>A0ABU3WYN4</accession>
<dbReference type="Gene3D" id="3.30.40.10">
    <property type="entry name" value="Zinc/RING finger domain, C3HC4 (zinc finger)"/>
    <property type="match status" value="1"/>
</dbReference>
<sequence length="136" mass="15211">MTRRFIFTRHRVDCYHCGEDADQIIKVVPTQAQVICSACGATRIFIPRFQNSRAARVCTPIGCYEVWQLEAGARCSSCGVAGPHDLTVGCSHLTTRCRNCGYTHFYRFNLEYMAQCALDKEVGEDEEEEVSAPPAP</sequence>
<evidence type="ECO:0000313" key="2">
    <source>
        <dbReference type="Proteomes" id="UP001281203"/>
    </source>
</evidence>
<evidence type="ECO:0000313" key="1">
    <source>
        <dbReference type="EMBL" id="MDV2480896.1"/>
    </source>
</evidence>
<dbReference type="RefSeq" id="WP_317063872.1">
    <property type="nucleotide sequence ID" value="NZ_WBKO01000001.1"/>
</dbReference>
<reference evidence="1 2" key="1">
    <citation type="submission" date="2019-10" db="EMBL/GenBank/DDBJ databases">
        <title>Isolation and characterization of Methanoculleus sp. Wushi-C6 from a hot spring well.</title>
        <authorList>
            <person name="Chen S.-C."/>
            <person name="Lan Z.-H."/>
            <person name="You Y.-T."/>
            <person name="Lai M.-C."/>
        </authorList>
    </citation>
    <scope>NUCLEOTIDE SEQUENCE [LARGE SCALE GENOMIC DNA]</scope>
    <source>
        <strain evidence="1 2">Wushi-C6</strain>
    </source>
</reference>
<dbReference type="Proteomes" id="UP001281203">
    <property type="component" value="Unassembled WGS sequence"/>
</dbReference>
<organism evidence="1 2">
    <name type="scientific">Methanoculleus caldifontis</name>
    <dbReference type="NCBI Taxonomy" id="2651577"/>
    <lineage>
        <taxon>Archaea</taxon>
        <taxon>Methanobacteriati</taxon>
        <taxon>Methanobacteriota</taxon>
        <taxon>Stenosarchaea group</taxon>
        <taxon>Methanomicrobia</taxon>
        <taxon>Methanomicrobiales</taxon>
        <taxon>Methanomicrobiaceae</taxon>
        <taxon>Methanoculleus</taxon>
    </lineage>
</organism>
<proteinExistence type="predicted"/>